<dbReference type="SMART" id="SM00384">
    <property type="entry name" value="AT_hook"/>
    <property type="match status" value="2"/>
</dbReference>
<dbReference type="AlphaFoldDB" id="W6Y7X0"/>
<feature type="region of interest" description="Disordered" evidence="1">
    <location>
        <begin position="696"/>
        <end position="913"/>
    </location>
</feature>
<dbReference type="Proteomes" id="UP000053841">
    <property type="component" value="Unassembled WGS sequence"/>
</dbReference>
<dbReference type="HOGENOM" id="CLU_267978_0_0_1"/>
<feature type="compositionally biased region" description="Polar residues" evidence="1">
    <location>
        <begin position="1"/>
        <end position="11"/>
    </location>
</feature>
<feature type="compositionally biased region" description="Basic residues" evidence="1">
    <location>
        <begin position="734"/>
        <end position="746"/>
    </location>
</feature>
<feature type="compositionally biased region" description="Polar residues" evidence="1">
    <location>
        <begin position="665"/>
        <end position="674"/>
    </location>
</feature>
<dbReference type="EMBL" id="KI964662">
    <property type="protein sequence ID" value="EUC31444.1"/>
    <property type="molecule type" value="Genomic_DNA"/>
</dbReference>
<feature type="region of interest" description="Disordered" evidence="1">
    <location>
        <begin position="480"/>
        <end position="505"/>
    </location>
</feature>
<protein>
    <recommendedName>
        <fullName evidence="4">AT DNA binding protein</fullName>
    </recommendedName>
</protein>
<dbReference type="InterPro" id="IPR017956">
    <property type="entry name" value="AT_hook_DNA-bd_motif"/>
</dbReference>
<sequence>MAPRGRSTTASPGAYSDRSNDSSPDPLAISFDENITSSHRKSSPRKPIMITSPRKQVRRLETSEVVFSSPSKSMIMSTPRGNGASPWRIKVTVQAEPEDGENAESPSVKRVTRTKTTTVPLKDPDASSPVKRPRGRPRKSETGLTPKPKRKGTPIKRPAEFSSPSKIVRGGDSSAADVDTDVPPRKRRGRPRKSVQSPTEYDETSVAEEAEAILQATFEETPLPSTEAEPDNSKKNARFAAPDDQTMDDALRTSPTRSEPSPSLGTPAHTNSRNNVRARRGTPHANRVAVIPSDEEESGSDVLTPASGDEDNNNLPENQPMSGTEDGQGDVLTPSETSAQSSDSADATSDDGAPEYPQDYEDDEEEETQGQHFTFDEGTTRMPDDTTMLDSETFSMISVESLKSNTNRPSPTQPRDVQANAPKAKSSLRNEYLGPVTHVASGSESSTHEKHVSTSKAFLEAASIETVRPKLARHVTPAMDSEIPSAPPALHPVQPALTKSPSPTLGRAVTAGVALQGLLDPTRLTPDASQKTPDGKRGSLDDLFRGFSSGTRKDLQAGLRLGEQLAQNQTEEDNVPGPSSPIRGQSAAGPKAGVFRTQRKYQQSRLLTPEDQDHVVTAVAPAVAASDVQYPALDVEEATTAPLSPARSESAMSWRTDTPPRAAKSQDQQDTAMNEVQEEVPGPAEELVQHDDFGDIWQEEASRSVISINPEEVPAENSPEARDIFTDASVVRPARGRAARTWRRRKVIDETESQQEPASAGSVPAAVQPSEGSKEAQKVDSAQPDEQPMQVEEPNAEGEESDAGMFFQSNTPNVADQKRPSRFQRRRPRRQEAEKVSLSELLDQGDSFVPESPSPVKTKKTPPKATLNPFLDTPPRFPALLNSPKKSSPLRRELHSGDISTSSVQQYEESTLPLAQSSPFHTVVDGDSKISAASDQQQFRMEMEGNTASTILRVREEANEYLDAYEPQERSLNEITEVTEPSRTHQDISHLPSSPPKMQRRFEQRLLSARKPSPLSKTVERPGNVPVPQSRQNAARSKEPEVIELSSESSSSDDDEEEEEEEEEEESDATPSGHPQPRAQAASTLSAKPTSSRSSQLQPHPIISRMTPLPKVEPWTRTHYKALDKLYTTHLKHPALFCPFNVPPTPLSTTNGYLLRRFLADNGNLPYVGAVFHAWGYSMVMTAELVVLCSVFMDLMSLKSEVEYEQVTGRKLEVGNCAPGRRGDWISGEDVLQRLATVVMGESVRRDERAGLEIDRSRGLQIEWPQTPR</sequence>
<dbReference type="OrthoDB" id="3946221at2759"/>
<evidence type="ECO:0000313" key="2">
    <source>
        <dbReference type="EMBL" id="EUC31444.1"/>
    </source>
</evidence>
<name>W6Y7X0_COCC2</name>
<dbReference type="GO" id="GO:0003677">
    <property type="term" value="F:DNA binding"/>
    <property type="evidence" value="ECO:0007669"/>
    <property type="project" value="InterPro"/>
</dbReference>
<evidence type="ECO:0000313" key="3">
    <source>
        <dbReference type="Proteomes" id="UP000053841"/>
    </source>
</evidence>
<dbReference type="eggNOG" id="ENOG502SF2M">
    <property type="taxonomic scope" value="Eukaryota"/>
</dbReference>
<feature type="compositionally biased region" description="Polar residues" evidence="1">
    <location>
        <begin position="313"/>
        <end position="322"/>
    </location>
</feature>
<accession>W6Y7X0</accession>
<evidence type="ECO:0000256" key="1">
    <source>
        <dbReference type="SAM" id="MobiDB-lite"/>
    </source>
</evidence>
<feature type="region of interest" description="Disordered" evidence="1">
    <location>
        <begin position="517"/>
        <end position="596"/>
    </location>
</feature>
<dbReference type="KEGG" id="bze:COCCADRAFT_101271"/>
<feature type="compositionally biased region" description="Acidic residues" evidence="1">
    <location>
        <begin position="200"/>
        <end position="211"/>
    </location>
</feature>
<feature type="compositionally biased region" description="Low complexity" evidence="1">
    <location>
        <begin position="335"/>
        <end position="347"/>
    </location>
</feature>
<feature type="compositionally biased region" description="Acidic residues" evidence="1">
    <location>
        <begin position="1051"/>
        <end position="1068"/>
    </location>
</feature>
<feature type="compositionally biased region" description="Low complexity" evidence="1">
    <location>
        <begin position="252"/>
        <end position="263"/>
    </location>
</feature>
<dbReference type="RefSeq" id="XP_007714235.1">
    <property type="nucleotide sequence ID" value="XM_007716045.1"/>
</dbReference>
<gene>
    <name evidence="2" type="ORF">COCCADRAFT_101271</name>
</gene>
<dbReference type="GeneID" id="19142327"/>
<feature type="compositionally biased region" description="Polar residues" evidence="1">
    <location>
        <begin position="65"/>
        <end position="80"/>
    </location>
</feature>
<feature type="region of interest" description="Disordered" evidence="1">
    <location>
        <begin position="963"/>
        <end position="1105"/>
    </location>
</feature>
<feature type="compositionally biased region" description="Polar residues" evidence="1">
    <location>
        <begin position="388"/>
        <end position="415"/>
    </location>
</feature>
<feature type="compositionally biased region" description="Polar residues" evidence="1">
    <location>
        <begin position="1081"/>
        <end position="1098"/>
    </location>
</feature>
<feature type="compositionally biased region" description="Acidic residues" evidence="1">
    <location>
        <begin position="348"/>
        <end position="368"/>
    </location>
</feature>
<feature type="region of interest" description="Disordered" evidence="1">
    <location>
        <begin position="637"/>
        <end position="683"/>
    </location>
</feature>
<organism evidence="2 3">
    <name type="scientific">Cochliobolus carbonum (strain 26-R-13)</name>
    <name type="common">Maize leaf spot fungus</name>
    <name type="synonym">Bipolaris zeicola</name>
    <dbReference type="NCBI Taxonomy" id="930089"/>
    <lineage>
        <taxon>Eukaryota</taxon>
        <taxon>Fungi</taxon>
        <taxon>Dikarya</taxon>
        <taxon>Ascomycota</taxon>
        <taxon>Pezizomycotina</taxon>
        <taxon>Dothideomycetes</taxon>
        <taxon>Pleosporomycetidae</taxon>
        <taxon>Pleosporales</taxon>
        <taxon>Pleosporineae</taxon>
        <taxon>Pleosporaceae</taxon>
        <taxon>Bipolaris</taxon>
    </lineage>
</organism>
<feature type="compositionally biased region" description="Basic and acidic residues" evidence="1">
    <location>
        <begin position="374"/>
        <end position="384"/>
    </location>
</feature>
<reference evidence="2 3" key="1">
    <citation type="journal article" date="2013" name="PLoS Genet.">
        <title>Comparative genome structure, secondary metabolite, and effector coding capacity across Cochliobolus pathogens.</title>
        <authorList>
            <person name="Condon B.J."/>
            <person name="Leng Y."/>
            <person name="Wu D."/>
            <person name="Bushley K.E."/>
            <person name="Ohm R.A."/>
            <person name="Otillar R."/>
            <person name="Martin J."/>
            <person name="Schackwitz W."/>
            <person name="Grimwood J."/>
            <person name="MohdZainudin N."/>
            <person name="Xue C."/>
            <person name="Wang R."/>
            <person name="Manning V.A."/>
            <person name="Dhillon B."/>
            <person name="Tu Z.J."/>
            <person name="Steffenson B.J."/>
            <person name="Salamov A."/>
            <person name="Sun H."/>
            <person name="Lowry S."/>
            <person name="LaButti K."/>
            <person name="Han J."/>
            <person name="Copeland A."/>
            <person name="Lindquist E."/>
            <person name="Barry K."/>
            <person name="Schmutz J."/>
            <person name="Baker S.E."/>
            <person name="Ciuffetti L.M."/>
            <person name="Grigoriev I.V."/>
            <person name="Zhong S."/>
            <person name="Turgeon B.G."/>
        </authorList>
    </citation>
    <scope>NUCLEOTIDE SEQUENCE [LARGE SCALE GENOMIC DNA]</scope>
    <source>
        <strain evidence="2 3">26-R-13</strain>
    </source>
</reference>
<proteinExistence type="predicted"/>
<feature type="compositionally biased region" description="Basic residues" evidence="1">
    <location>
        <begin position="820"/>
        <end position="829"/>
    </location>
</feature>
<feature type="region of interest" description="Disordered" evidence="1">
    <location>
        <begin position="1"/>
        <end position="454"/>
    </location>
</feature>
<keyword evidence="3" id="KW-1185">Reference proteome</keyword>
<feature type="compositionally biased region" description="Polar residues" evidence="1">
    <location>
        <begin position="898"/>
        <end position="913"/>
    </location>
</feature>
<feature type="compositionally biased region" description="Basic and acidic residues" evidence="1">
    <location>
        <begin position="533"/>
        <end position="544"/>
    </location>
</feature>
<evidence type="ECO:0008006" key="4">
    <source>
        <dbReference type="Google" id="ProtNLM"/>
    </source>
</evidence>